<protein>
    <recommendedName>
        <fullName evidence="10">Hexosyltransferase</fullName>
        <ecNumber evidence="10">2.4.1.-</ecNumber>
    </recommendedName>
</protein>
<sequence length="407" mass="47393">MKQIDIGKISNNRTCPNQTKLMRNDLTPISTFDVPDLYNMINIRPLHIDLRKYVNSHLLNGSPFPVPPINPHPYTYVHRPPDCQYQTKDNLTIMILIKSYVKHTVQRYAIRETWGRPNLYPNVKVAFLLADVKRFQRHVETEVAVYNDVIQQDFADHYWNNTLKTIMGFNWVTVSCPEAKIIIFADDDHLIHMQNILAFLRSFPTEKLSKLYAGYLIKSGSVSRVTVGMTISVNDYPYPYWPPYLRGGLFLMSQDMAQTFAMAFPYVKSLPVDDAYLGVVAYKLNITALHDERFTQVKERIKKYKNSHFSFNDFKSRETLVEAWKTISVRGTSTRSKEQYNEIRSPATSGRSDRRKQYNEMLSRATSEKSERQKQYKTIMAHATSVKSEKQKQYIKENLSHDTDMSV</sequence>
<comment type="caution">
    <text evidence="12">The sequence shown here is derived from an EMBL/GenBank/DDBJ whole genome shotgun (WGS) entry which is preliminary data.</text>
</comment>
<evidence type="ECO:0000313" key="13">
    <source>
        <dbReference type="Proteomes" id="UP000242188"/>
    </source>
</evidence>
<evidence type="ECO:0000313" key="12">
    <source>
        <dbReference type="EMBL" id="OWF39809.1"/>
    </source>
</evidence>
<feature type="region of interest" description="Disordered" evidence="11">
    <location>
        <begin position="335"/>
        <end position="407"/>
    </location>
</feature>
<evidence type="ECO:0000256" key="10">
    <source>
        <dbReference type="RuleBase" id="RU363063"/>
    </source>
</evidence>
<keyword evidence="13" id="KW-1185">Reference proteome</keyword>
<keyword evidence="7" id="KW-1133">Transmembrane helix</keyword>
<dbReference type="Gene3D" id="3.90.550.50">
    <property type="match status" value="1"/>
</dbReference>
<dbReference type="PANTHER" id="PTHR11214:SF349">
    <property type="entry name" value="BETA-1,3-GALACTOSYLTRANSFERASE BRN"/>
    <property type="match status" value="1"/>
</dbReference>
<dbReference type="InterPro" id="IPR002659">
    <property type="entry name" value="Glyco_trans_31"/>
</dbReference>
<keyword evidence="5" id="KW-0812">Transmembrane</keyword>
<dbReference type="GO" id="GO:0016758">
    <property type="term" value="F:hexosyltransferase activity"/>
    <property type="evidence" value="ECO:0007669"/>
    <property type="project" value="InterPro"/>
</dbReference>
<dbReference type="Proteomes" id="UP000242188">
    <property type="component" value="Unassembled WGS sequence"/>
</dbReference>
<evidence type="ECO:0000256" key="3">
    <source>
        <dbReference type="ARBA" id="ARBA00022676"/>
    </source>
</evidence>
<keyword evidence="8 10" id="KW-0333">Golgi apparatus</keyword>
<keyword evidence="4 12" id="KW-0808">Transferase</keyword>
<reference evidence="12 13" key="1">
    <citation type="journal article" date="2017" name="Nat. Ecol. Evol.">
        <title>Scallop genome provides insights into evolution of bilaterian karyotype and development.</title>
        <authorList>
            <person name="Wang S."/>
            <person name="Zhang J."/>
            <person name="Jiao W."/>
            <person name="Li J."/>
            <person name="Xun X."/>
            <person name="Sun Y."/>
            <person name="Guo X."/>
            <person name="Huan P."/>
            <person name="Dong B."/>
            <person name="Zhang L."/>
            <person name="Hu X."/>
            <person name="Sun X."/>
            <person name="Wang J."/>
            <person name="Zhao C."/>
            <person name="Wang Y."/>
            <person name="Wang D."/>
            <person name="Huang X."/>
            <person name="Wang R."/>
            <person name="Lv J."/>
            <person name="Li Y."/>
            <person name="Zhang Z."/>
            <person name="Liu B."/>
            <person name="Lu W."/>
            <person name="Hui Y."/>
            <person name="Liang J."/>
            <person name="Zhou Z."/>
            <person name="Hou R."/>
            <person name="Li X."/>
            <person name="Liu Y."/>
            <person name="Li H."/>
            <person name="Ning X."/>
            <person name="Lin Y."/>
            <person name="Zhao L."/>
            <person name="Xing Q."/>
            <person name="Dou J."/>
            <person name="Li Y."/>
            <person name="Mao J."/>
            <person name="Guo H."/>
            <person name="Dou H."/>
            <person name="Li T."/>
            <person name="Mu C."/>
            <person name="Jiang W."/>
            <person name="Fu Q."/>
            <person name="Fu X."/>
            <person name="Miao Y."/>
            <person name="Liu J."/>
            <person name="Yu Q."/>
            <person name="Li R."/>
            <person name="Liao H."/>
            <person name="Li X."/>
            <person name="Kong Y."/>
            <person name="Jiang Z."/>
            <person name="Chourrout D."/>
            <person name="Li R."/>
            <person name="Bao Z."/>
        </authorList>
    </citation>
    <scope>NUCLEOTIDE SEQUENCE [LARGE SCALE GENOMIC DNA]</scope>
    <source>
        <strain evidence="12 13">PY_sf001</strain>
    </source>
</reference>
<organism evidence="12 13">
    <name type="scientific">Mizuhopecten yessoensis</name>
    <name type="common">Japanese scallop</name>
    <name type="synonym">Patinopecten yessoensis</name>
    <dbReference type="NCBI Taxonomy" id="6573"/>
    <lineage>
        <taxon>Eukaryota</taxon>
        <taxon>Metazoa</taxon>
        <taxon>Spiralia</taxon>
        <taxon>Lophotrochozoa</taxon>
        <taxon>Mollusca</taxon>
        <taxon>Bivalvia</taxon>
        <taxon>Autobranchia</taxon>
        <taxon>Pteriomorphia</taxon>
        <taxon>Pectinida</taxon>
        <taxon>Pectinoidea</taxon>
        <taxon>Pectinidae</taxon>
        <taxon>Mizuhopecten</taxon>
    </lineage>
</organism>
<evidence type="ECO:0000256" key="9">
    <source>
        <dbReference type="ARBA" id="ARBA00023136"/>
    </source>
</evidence>
<dbReference type="EMBL" id="NEDP02005507">
    <property type="protein sequence ID" value="OWF39809.1"/>
    <property type="molecule type" value="Genomic_DNA"/>
</dbReference>
<dbReference type="OrthoDB" id="2139606at2759"/>
<evidence type="ECO:0000256" key="5">
    <source>
        <dbReference type="ARBA" id="ARBA00022692"/>
    </source>
</evidence>
<feature type="compositionally biased region" description="Basic and acidic residues" evidence="11">
    <location>
        <begin position="387"/>
        <end position="407"/>
    </location>
</feature>
<evidence type="ECO:0000256" key="4">
    <source>
        <dbReference type="ARBA" id="ARBA00022679"/>
    </source>
</evidence>
<keyword evidence="3 10" id="KW-0328">Glycosyltransferase</keyword>
<dbReference type="GO" id="GO:0008194">
    <property type="term" value="F:UDP-glycosyltransferase activity"/>
    <property type="evidence" value="ECO:0007669"/>
    <property type="project" value="TreeGrafter"/>
</dbReference>
<evidence type="ECO:0000256" key="1">
    <source>
        <dbReference type="ARBA" id="ARBA00004323"/>
    </source>
</evidence>
<evidence type="ECO:0000256" key="8">
    <source>
        <dbReference type="ARBA" id="ARBA00023034"/>
    </source>
</evidence>
<proteinExistence type="inferred from homology"/>
<dbReference type="EC" id="2.4.1.-" evidence="10"/>
<evidence type="ECO:0000256" key="2">
    <source>
        <dbReference type="ARBA" id="ARBA00008661"/>
    </source>
</evidence>
<name>A0A210PTI1_MIZYE</name>
<comment type="similarity">
    <text evidence="2 10">Belongs to the glycosyltransferase 31 family.</text>
</comment>
<dbReference type="AlphaFoldDB" id="A0A210PTI1"/>
<dbReference type="Pfam" id="PF01762">
    <property type="entry name" value="Galactosyl_T"/>
    <property type="match status" value="1"/>
</dbReference>
<accession>A0A210PTI1</accession>
<dbReference type="GO" id="GO:0000139">
    <property type="term" value="C:Golgi membrane"/>
    <property type="evidence" value="ECO:0007669"/>
    <property type="project" value="UniProtKB-SubCell"/>
</dbReference>
<comment type="subcellular location">
    <subcellularLocation>
        <location evidence="1 10">Golgi apparatus membrane</location>
        <topology evidence="1 10">Single-pass type II membrane protein</topology>
    </subcellularLocation>
</comment>
<keyword evidence="6" id="KW-0735">Signal-anchor</keyword>
<keyword evidence="9" id="KW-0472">Membrane</keyword>
<evidence type="ECO:0000256" key="11">
    <source>
        <dbReference type="SAM" id="MobiDB-lite"/>
    </source>
</evidence>
<dbReference type="GO" id="GO:0006493">
    <property type="term" value="P:protein O-linked glycosylation"/>
    <property type="evidence" value="ECO:0007669"/>
    <property type="project" value="TreeGrafter"/>
</dbReference>
<evidence type="ECO:0000256" key="6">
    <source>
        <dbReference type="ARBA" id="ARBA00022968"/>
    </source>
</evidence>
<dbReference type="PANTHER" id="PTHR11214">
    <property type="entry name" value="BETA-1,3-N-ACETYLGLUCOSAMINYLTRANSFERASE"/>
    <property type="match status" value="1"/>
</dbReference>
<evidence type="ECO:0000256" key="7">
    <source>
        <dbReference type="ARBA" id="ARBA00022989"/>
    </source>
</evidence>
<gene>
    <name evidence="12" type="ORF">KP79_PYT20129</name>
</gene>